<sequence>MSSVWWNTCRLQVQRLCDLDAEVAQKEGDNHFFIYIDRYKIPYLCVTILKI</sequence>
<dbReference type="Proteomes" id="UP001295469">
    <property type="component" value="Chromosome C03"/>
</dbReference>
<evidence type="ECO:0000313" key="1">
    <source>
        <dbReference type="EMBL" id="CAF1700896.1"/>
    </source>
</evidence>
<dbReference type="AlphaFoldDB" id="A0A816I4Q7"/>
<name>A0A816I4Q7_BRANA</name>
<proteinExistence type="predicted"/>
<dbReference type="EMBL" id="HG994367">
    <property type="protein sequence ID" value="CAF1700896.1"/>
    <property type="molecule type" value="Genomic_DNA"/>
</dbReference>
<reference evidence="1" key="1">
    <citation type="submission" date="2021-01" db="EMBL/GenBank/DDBJ databases">
        <authorList>
            <consortium name="Genoscope - CEA"/>
            <person name="William W."/>
        </authorList>
    </citation>
    <scope>NUCLEOTIDE SEQUENCE</scope>
</reference>
<accession>A0A816I4Q7</accession>
<organism evidence="1">
    <name type="scientific">Brassica napus</name>
    <name type="common">Rape</name>
    <dbReference type="NCBI Taxonomy" id="3708"/>
    <lineage>
        <taxon>Eukaryota</taxon>
        <taxon>Viridiplantae</taxon>
        <taxon>Streptophyta</taxon>
        <taxon>Embryophyta</taxon>
        <taxon>Tracheophyta</taxon>
        <taxon>Spermatophyta</taxon>
        <taxon>Magnoliopsida</taxon>
        <taxon>eudicotyledons</taxon>
        <taxon>Gunneridae</taxon>
        <taxon>Pentapetalae</taxon>
        <taxon>rosids</taxon>
        <taxon>malvids</taxon>
        <taxon>Brassicales</taxon>
        <taxon>Brassicaceae</taxon>
        <taxon>Brassiceae</taxon>
        <taxon>Brassica</taxon>
    </lineage>
</organism>
<gene>
    <name evidence="1" type="ORF">DARMORV10_C03P27030.1</name>
</gene>
<protein>
    <submittedName>
        <fullName evidence="1">(rape) hypothetical protein</fullName>
    </submittedName>
</protein>